<dbReference type="InterPro" id="IPR002912">
    <property type="entry name" value="ACT_dom"/>
</dbReference>
<dbReference type="SUPFAM" id="SSF55021">
    <property type="entry name" value="ACT-like"/>
    <property type="match status" value="1"/>
</dbReference>
<dbReference type="OrthoDB" id="9788773at2"/>
<evidence type="ECO:0000313" key="3">
    <source>
        <dbReference type="EMBL" id="TCP68601.1"/>
    </source>
</evidence>
<comment type="similarity">
    <text evidence="1">Belongs to the UPF0735 family.</text>
</comment>
<dbReference type="CDD" id="cd04888">
    <property type="entry name" value="ACT_PheB-BS"/>
    <property type="match status" value="1"/>
</dbReference>
<dbReference type="HAMAP" id="MF_00707">
    <property type="entry name" value="UPF0735"/>
    <property type="match status" value="1"/>
</dbReference>
<reference evidence="3 4" key="1">
    <citation type="submission" date="2019-03" db="EMBL/GenBank/DDBJ databases">
        <title>Genomic Encyclopedia of Type Strains, Phase IV (KMG-IV): sequencing the most valuable type-strain genomes for metagenomic binning, comparative biology and taxonomic classification.</title>
        <authorList>
            <person name="Goeker M."/>
        </authorList>
    </citation>
    <scope>NUCLEOTIDE SEQUENCE [LARGE SCALE GENOMIC DNA]</scope>
    <source>
        <strain evidence="3 4">DSM 46831</strain>
    </source>
</reference>
<dbReference type="InterPro" id="IPR045865">
    <property type="entry name" value="ACT-like_dom_sf"/>
</dbReference>
<evidence type="ECO:0000259" key="2">
    <source>
        <dbReference type="PROSITE" id="PS51671"/>
    </source>
</evidence>
<sequence>MYKRDDEERLVLVRYNQLPEVIQKTLEAKRLVETGEVETVQQAVAKVGLSRSSYYKYRDSIFPFQSLNQSKMVTLVFLLKDQAGVLSQVLSFLAGMGVNILTIHQTIPLQGEASVSMSVDLTSLVSDLEDLVNRLRGMKGVQRVTVIGVE</sequence>
<dbReference type="PIRSF" id="PIRSF025624">
    <property type="entry name" value="ACT_PheB"/>
    <property type="match status" value="1"/>
</dbReference>
<dbReference type="InterPro" id="IPR008310">
    <property type="entry name" value="UPF0735_ACT_dom-cont"/>
</dbReference>
<evidence type="ECO:0000256" key="1">
    <source>
        <dbReference type="HAMAP-Rule" id="MF_00707"/>
    </source>
</evidence>
<dbReference type="AlphaFoldDB" id="A0A4R2S869"/>
<dbReference type="EMBL" id="SLXV01000016">
    <property type="protein sequence ID" value="TCP68601.1"/>
    <property type="molecule type" value="Genomic_DNA"/>
</dbReference>
<accession>A0A4R2S869</accession>
<dbReference type="Pfam" id="PF01842">
    <property type="entry name" value="ACT"/>
    <property type="match status" value="1"/>
</dbReference>
<dbReference type="NCBIfam" id="NF003361">
    <property type="entry name" value="PRK04435.1"/>
    <property type="match status" value="1"/>
</dbReference>
<name>A0A4R2S869_9BACL</name>
<gene>
    <name evidence="3" type="ORF">EDD57_11663</name>
</gene>
<dbReference type="PROSITE" id="PS51671">
    <property type="entry name" value="ACT"/>
    <property type="match status" value="1"/>
</dbReference>
<keyword evidence="4" id="KW-1185">Reference proteome</keyword>
<dbReference type="Gene3D" id="3.30.70.260">
    <property type="match status" value="1"/>
</dbReference>
<protein>
    <recommendedName>
        <fullName evidence="1">UPF0735 ACT domain-containing protein EDD57_11663</fullName>
    </recommendedName>
</protein>
<dbReference type="RefSeq" id="WP_131848754.1">
    <property type="nucleotide sequence ID" value="NZ_SLXV01000016.1"/>
</dbReference>
<feature type="domain" description="ACT" evidence="2">
    <location>
        <begin position="74"/>
        <end position="149"/>
    </location>
</feature>
<proteinExistence type="inferred from homology"/>
<dbReference type="Proteomes" id="UP000294746">
    <property type="component" value="Unassembled WGS sequence"/>
</dbReference>
<organism evidence="3 4">
    <name type="scientific">Baia soyae</name>
    <dbReference type="NCBI Taxonomy" id="1544746"/>
    <lineage>
        <taxon>Bacteria</taxon>
        <taxon>Bacillati</taxon>
        <taxon>Bacillota</taxon>
        <taxon>Bacilli</taxon>
        <taxon>Bacillales</taxon>
        <taxon>Thermoactinomycetaceae</taxon>
        <taxon>Baia</taxon>
    </lineage>
</organism>
<evidence type="ECO:0000313" key="4">
    <source>
        <dbReference type="Proteomes" id="UP000294746"/>
    </source>
</evidence>
<comment type="caution">
    <text evidence="3">The sequence shown here is derived from an EMBL/GenBank/DDBJ whole genome shotgun (WGS) entry which is preliminary data.</text>
</comment>